<accession>A0A1V9FMM6</accession>
<reference evidence="1 2" key="1">
    <citation type="submission" date="2016-03" db="EMBL/GenBank/DDBJ databases">
        <title>Niastella vici sp. nov., isolated from farmland soil.</title>
        <authorList>
            <person name="Chen L."/>
            <person name="Wang D."/>
            <person name="Yang S."/>
            <person name="Wang G."/>
        </authorList>
    </citation>
    <scope>NUCLEOTIDE SEQUENCE [LARGE SCALE GENOMIC DNA]</scope>
    <source>
        <strain evidence="1 2">DJ57</strain>
    </source>
</reference>
<keyword evidence="2" id="KW-1185">Reference proteome</keyword>
<dbReference type="InterPro" id="IPR013783">
    <property type="entry name" value="Ig-like_fold"/>
</dbReference>
<gene>
    <name evidence="1" type="ORF">A3860_37075</name>
</gene>
<sequence length="1084" mass="114321">MQFPFPILFFAYLSHFMKLTLTLTLLLLIGAFSALANTFTVTSNADSGPGSLRDAINQAAVNTAIPNLIIFNIADQSRAGRTITIASSLPKLPSNLTIDGTTQPGTPFGISAARIIIVDANPINNLNCIDIVAVSNVRVYGLFLQTTSSFSGIYIDRSSNVYIGVAGKGNVIQGFAAAILATNQTSQPFITDNIVIQGNILGTDESGTSASVTQLNGTSIYALDITNLQIGGLNPGEGNLMNQSGDPLEYQLIDASDYGYLNIQGNKEGTDITGNIRLSPNNKPFLIGGNVFVGQSFVTTNIINNVSIGGYKIEFTRSRFVIQGNHIGVGLDNVTNLLSGAIITNGDNISVSNCGPGLIGGPDPSKKNYIANNKNGMVEEWCSPVTISQNSFFCNATGIVFDPHYPHPSPYANITVLTPGTVGGTALPNSTIELFYDDDCPGCEGKTYIGTTTADNAGNWRYSLPATGAIVATATDTYGATSAFSTATINTTNIVVQNATCGHRNGSIKNIQVSSGTEWYWQDAAGNVISTSLDLTNIGPGTYTFVTSIGGQACDASSIPYTVTNVTLPAFDPASITVNSPGCGQVSGSLSWSGTFDAATTYSWLNAGGTICPDFSVANPLQGLAPGTYTMQLALKKDPTCIAQYGPYTITSTTAPSLITTSVSVIGTTCGNANGSVTGMSYRNAAPPVFFTWLNDQGATVSTTLDLIHAKAGNYRFVFKDGGGCDTLFSQLYTIPDNGTITFDANAMVINPASCEKPNGSITGIVATNAAVYSWSNTGNGNIVGTAADLTGIAGGVYQLTISNALGCQIQTPVLTVPQIPKPSFDYSLLKEHNDTCNAGIGSISDLQMIDADRTYTWNWYTAGSSVAPIATTAGHLDNLKAGDYKAVVTDQYACTVTSNTLTIGDIELSPRMPQIASQYIPRNTATTIIIDKPQRGEYILLGGPSFGAAVLDTSASGILHTPIIPKDETLYVGFTRGDCSSALVPVAIKVFDSVHIFVPNAFTPNNDGANDRWHLIIQGLTKKIQVNVFDRWGRMVFSSNDPNLSWDGTAGGQPLTGTFVYMLAGVDYYDRSFLLKGPLIIIR</sequence>
<dbReference type="EMBL" id="LVYD01000076">
    <property type="protein sequence ID" value="OQP59605.1"/>
    <property type="molecule type" value="Genomic_DNA"/>
</dbReference>
<dbReference type="InterPro" id="IPR026341">
    <property type="entry name" value="T9SS_type_B"/>
</dbReference>
<dbReference type="Pfam" id="PF13585">
    <property type="entry name" value="CHU_C"/>
    <property type="match status" value="1"/>
</dbReference>
<dbReference type="STRING" id="1703345.A3860_37075"/>
<dbReference type="Proteomes" id="UP000192796">
    <property type="component" value="Unassembled WGS sequence"/>
</dbReference>
<evidence type="ECO:0008006" key="3">
    <source>
        <dbReference type="Google" id="ProtNLM"/>
    </source>
</evidence>
<dbReference type="Gene3D" id="2.60.40.10">
    <property type="entry name" value="Immunoglobulins"/>
    <property type="match status" value="1"/>
</dbReference>
<proteinExistence type="predicted"/>
<organism evidence="1 2">
    <name type="scientific">Niastella vici</name>
    <dbReference type="NCBI Taxonomy" id="1703345"/>
    <lineage>
        <taxon>Bacteria</taxon>
        <taxon>Pseudomonadati</taxon>
        <taxon>Bacteroidota</taxon>
        <taxon>Chitinophagia</taxon>
        <taxon>Chitinophagales</taxon>
        <taxon>Chitinophagaceae</taxon>
        <taxon>Niastella</taxon>
    </lineage>
</organism>
<dbReference type="NCBIfam" id="TIGR04131">
    <property type="entry name" value="Bac_Flav_CTERM"/>
    <property type="match status" value="1"/>
</dbReference>
<dbReference type="AlphaFoldDB" id="A0A1V9FMM6"/>
<name>A0A1V9FMM6_9BACT</name>
<protein>
    <recommendedName>
        <fullName evidence="3">Ig-like domain-containing protein</fullName>
    </recommendedName>
</protein>
<evidence type="ECO:0000313" key="2">
    <source>
        <dbReference type="Proteomes" id="UP000192796"/>
    </source>
</evidence>
<evidence type="ECO:0000313" key="1">
    <source>
        <dbReference type="EMBL" id="OQP59605.1"/>
    </source>
</evidence>
<comment type="caution">
    <text evidence="1">The sequence shown here is derived from an EMBL/GenBank/DDBJ whole genome shotgun (WGS) entry which is preliminary data.</text>
</comment>